<dbReference type="FunFam" id="3.80.10.10:FF:001120">
    <property type="entry name" value="MDIS1-interacting receptor like kinase 2 isoform A"/>
    <property type="match status" value="1"/>
</dbReference>
<evidence type="ECO:0000256" key="18">
    <source>
        <dbReference type="ARBA" id="ARBA00047899"/>
    </source>
</evidence>
<evidence type="ECO:0000256" key="1">
    <source>
        <dbReference type="ARBA" id="ARBA00004236"/>
    </source>
</evidence>
<dbReference type="Pfam" id="PF13855">
    <property type="entry name" value="LRR_8"/>
    <property type="match status" value="1"/>
</dbReference>
<feature type="chain" id="PRO_5007587749" description="non-specific serine/threonine protein kinase" evidence="20">
    <location>
        <begin position="24"/>
        <end position="793"/>
    </location>
</feature>
<evidence type="ECO:0000256" key="6">
    <source>
        <dbReference type="ARBA" id="ARBA00022614"/>
    </source>
</evidence>
<dbReference type="Gramene" id="C.cajan_42603.t">
    <property type="protein sequence ID" value="C.cajan_42603.t"/>
    <property type="gene ID" value="C.cajan_42603"/>
</dbReference>
<proteinExistence type="predicted"/>
<dbReference type="InterPro" id="IPR011009">
    <property type="entry name" value="Kinase-like_dom_sf"/>
</dbReference>
<keyword evidence="16 22" id="KW-0675">Receptor</keyword>
<accession>A0A151R6Y8</accession>
<evidence type="ECO:0000256" key="17">
    <source>
        <dbReference type="ARBA" id="ARBA00023180"/>
    </source>
</evidence>
<dbReference type="Pfam" id="PF23598">
    <property type="entry name" value="LRR_14"/>
    <property type="match status" value="1"/>
</dbReference>
<feature type="signal peptide" evidence="20">
    <location>
        <begin position="1"/>
        <end position="23"/>
    </location>
</feature>
<keyword evidence="4" id="KW-1003">Cell membrane</keyword>
<gene>
    <name evidence="22" type="ORF">KK1_040635</name>
</gene>
<dbReference type="InterPro" id="IPR055414">
    <property type="entry name" value="LRR_R13L4/SHOC2-like"/>
</dbReference>
<keyword evidence="8" id="KW-0812">Transmembrane</keyword>
<dbReference type="GO" id="GO:0005886">
    <property type="term" value="C:plasma membrane"/>
    <property type="evidence" value="ECO:0007669"/>
    <property type="project" value="UniProtKB-SubCell"/>
</dbReference>
<dbReference type="Pfam" id="PF00560">
    <property type="entry name" value="LRR_1"/>
    <property type="match status" value="3"/>
</dbReference>
<dbReference type="EC" id="2.7.11.1" evidence="3"/>
<keyword evidence="10" id="KW-0677">Repeat</keyword>
<dbReference type="EMBL" id="KQ484034">
    <property type="protein sequence ID" value="KYP38135.1"/>
    <property type="molecule type" value="Genomic_DNA"/>
</dbReference>
<dbReference type="FunFam" id="1.10.510.10:FF:000445">
    <property type="entry name" value="MDIS1-interacting receptor like kinase 2"/>
    <property type="match status" value="1"/>
</dbReference>
<dbReference type="GO" id="GO:0005524">
    <property type="term" value="F:ATP binding"/>
    <property type="evidence" value="ECO:0007669"/>
    <property type="project" value="UniProtKB-KW"/>
</dbReference>
<dbReference type="Gene3D" id="1.10.510.10">
    <property type="entry name" value="Transferase(Phosphotransferase) domain 1"/>
    <property type="match status" value="1"/>
</dbReference>
<evidence type="ECO:0000256" key="14">
    <source>
        <dbReference type="ARBA" id="ARBA00022989"/>
    </source>
</evidence>
<dbReference type="GO" id="GO:0004674">
    <property type="term" value="F:protein serine/threonine kinase activity"/>
    <property type="evidence" value="ECO:0007669"/>
    <property type="project" value="UniProtKB-KW"/>
</dbReference>
<evidence type="ECO:0000256" key="15">
    <source>
        <dbReference type="ARBA" id="ARBA00023136"/>
    </source>
</evidence>
<evidence type="ECO:0000256" key="8">
    <source>
        <dbReference type="ARBA" id="ARBA00022692"/>
    </source>
</evidence>
<dbReference type="OMA" id="MAMIELI"/>
<feature type="domain" description="Protein kinase" evidence="21">
    <location>
        <begin position="503"/>
        <end position="774"/>
    </location>
</feature>
<evidence type="ECO:0000313" key="23">
    <source>
        <dbReference type="Proteomes" id="UP000075243"/>
    </source>
</evidence>
<dbReference type="SUPFAM" id="SSF52058">
    <property type="entry name" value="L domain-like"/>
    <property type="match status" value="2"/>
</dbReference>
<keyword evidence="23" id="KW-1185">Reference proteome</keyword>
<evidence type="ECO:0000256" key="4">
    <source>
        <dbReference type="ARBA" id="ARBA00022475"/>
    </source>
</evidence>
<evidence type="ECO:0000256" key="12">
    <source>
        <dbReference type="ARBA" id="ARBA00022777"/>
    </source>
</evidence>
<evidence type="ECO:0000256" key="19">
    <source>
        <dbReference type="ARBA" id="ARBA00048679"/>
    </source>
</evidence>
<dbReference type="PANTHER" id="PTHR48053">
    <property type="entry name" value="LEUCINE RICH REPEAT FAMILY PROTEIN, EXPRESSED"/>
    <property type="match status" value="1"/>
</dbReference>
<reference evidence="22" key="1">
    <citation type="journal article" date="2012" name="Nat. Biotechnol.">
        <title>Draft genome sequence of pigeonpea (Cajanus cajan), an orphan legume crop of resource-poor farmers.</title>
        <authorList>
            <person name="Varshney R.K."/>
            <person name="Chen W."/>
            <person name="Li Y."/>
            <person name="Bharti A.K."/>
            <person name="Saxena R.K."/>
            <person name="Schlueter J.A."/>
            <person name="Donoghue M.T."/>
            <person name="Azam S."/>
            <person name="Fan G."/>
            <person name="Whaley A.M."/>
            <person name="Farmer A.D."/>
            <person name="Sheridan J."/>
            <person name="Iwata A."/>
            <person name="Tuteja R."/>
            <person name="Penmetsa R.V."/>
            <person name="Wu W."/>
            <person name="Upadhyaya H.D."/>
            <person name="Yang S.P."/>
            <person name="Shah T."/>
            <person name="Saxena K.B."/>
            <person name="Michael T."/>
            <person name="McCombie W.R."/>
            <person name="Yang B."/>
            <person name="Zhang G."/>
            <person name="Yang H."/>
            <person name="Wang J."/>
            <person name="Spillane C."/>
            <person name="Cook D.R."/>
            <person name="May G.D."/>
            <person name="Xu X."/>
            <person name="Jackson S.A."/>
        </authorList>
    </citation>
    <scope>NUCLEOTIDE SEQUENCE [LARGE SCALE GENOMIC DNA]</scope>
</reference>
<keyword evidence="12 22" id="KW-0418">Kinase</keyword>
<keyword evidence="17" id="KW-0325">Glycoprotein</keyword>
<dbReference type="FunFam" id="3.80.10.10:FF:000095">
    <property type="entry name" value="LRR receptor-like serine/threonine-protein kinase GSO1"/>
    <property type="match status" value="1"/>
</dbReference>
<sequence>MVSIKILFYFLLVFLSYSSPQVASFSKIIVAVGDQGAAKNSEAKALLKWKNSLDKTSQDLLSTWRGNSPCKWKGIQCFSNSVSSINLPDYGLKGLDLSTCQLSGTISNSIANLSKLSYLDLGTNNFLGHVPLEIGKLNKLEYLSIAENNLFGPIPQDIGMLTNLKLIDLSTNSLSGSIPETIGNLSNLNELYLSNNSLLSGPIPSSLWNVSNLTLLYLDNNTLSGSISSTIGNLANLVELALDVNHFSGSIPSTIGNLTKLIVLYLGFNNLFGTIPPSVGNLINLDVLSLQVNHLSGTIPATVGNLKSLTTLELSTNKLNGNVPQSLNDIPYWYSLLLADNDFTGHLPPEICSSGSLAFFTAHLNHFTGLLQNLQLLDLGKNEFSGTIPKQAIMLPKLIKLNLSDNKINGIIPFDFGQLKSLQTLDLSGNLLSGTIPGDLGDLKQLEMLDLSSNNLSGTIPSCFDLMLSLTSVNISNNQLEGPLPKTRAFLKAPIESLKNNKGLCGNVIGVGGQGYVYRVEFPSGQVYAVKKIHLEKDGENSNFKAFENEIRALTEIRHRNIIKLYGFCSHPRFSFLVYNFLEGGSLDQLLCNDTKAATFEWEMRVNVVKGVANALSYMHHDCSPPIIHRDISSKNVLLDSQHEAHVSDFGTAKILKLGSHTWTTFAGTFGYAAPELAQTMEVTEKCDVFSFGVLSLEIIMGKHPGDLISSWLCSSSATVTCNLKLIDILDQRPPQPLNSIVGDVILVASMAFSCLSENPCSRPTMDQVSKTFMMGKSPLANQFPMIRLGQLL</sequence>
<evidence type="ECO:0000256" key="7">
    <source>
        <dbReference type="ARBA" id="ARBA00022679"/>
    </source>
</evidence>
<keyword evidence="14" id="KW-1133">Transmembrane helix</keyword>
<dbReference type="InterPro" id="IPR032675">
    <property type="entry name" value="LRR_dom_sf"/>
</dbReference>
<dbReference type="InterPro" id="IPR051716">
    <property type="entry name" value="Plant_RL_S/T_kinase"/>
</dbReference>
<keyword evidence="9 20" id="KW-0732">Signal</keyword>
<dbReference type="PROSITE" id="PS00109">
    <property type="entry name" value="PROTEIN_KINASE_TYR"/>
    <property type="match status" value="1"/>
</dbReference>
<evidence type="ECO:0000256" key="2">
    <source>
        <dbReference type="ARBA" id="ARBA00004479"/>
    </source>
</evidence>
<evidence type="ECO:0000256" key="10">
    <source>
        <dbReference type="ARBA" id="ARBA00022737"/>
    </source>
</evidence>
<evidence type="ECO:0000259" key="21">
    <source>
        <dbReference type="PROSITE" id="PS50011"/>
    </source>
</evidence>
<keyword evidence="13" id="KW-0067">ATP-binding</keyword>
<comment type="catalytic activity">
    <reaction evidence="18">
        <text>L-threonyl-[protein] + ATP = O-phospho-L-threonyl-[protein] + ADP + H(+)</text>
        <dbReference type="Rhea" id="RHEA:46608"/>
        <dbReference type="Rhea" id="RHEA-COMP:11060"/>
        <dbReference type="Rhea" id="RHEA-COMP:11605"/>
        <dbReference type="ChEBI" id="CHEBI:15378"/>
        <dbReference type="ChEBI" id="CHEBI:30013"/>
        <dbReference type="ChEBI" id="CHEBI:30616"/>
        <dbReference type="ChEBI" id="CHEBI:61977"/>
        <dbReference type="ChEBI" id="CHEBI:456216"/>
        <dbReference type="EC" id="2.7.11.1"/>
    </reaction>
</comment>
<dbReference type="SMART" id="SM00369">
    <property type="entry name" value="LRR_TYP"/>
    <property type="match status" value="9"/>
</dbReference>
<protein>
    <recommendedName>
        <fullName evidence="3">non-specific serine/threonine protein kinase</fullName>
        <ecNumber evidence="3">2.7.11.1</ecNumber>
    </recommendedName>
</protein>
<keyword evidence="15" id="KW-0472">Membrane</keyword>
<name>A0A151R6Y8_CAJCA</name>
<evidence type="ECO:0000256" key="3">
    <source>
        <dbReference type="ARBA" id="ARBA00012513"/>
    </source>
</evidence>
<evidence type="ECO:0000313" key="22">
    <source>
        <dbReference type="EMBL" id="KYP38135.1"/>
    </source>
</evidence>
<dbReference type="PROSITE" id="PS50011">
    <property type="entry name" value="PROTEIN_KINASE_DOM"/>
    <property type="match status" value="1"/>
</dbReference>
<comment type="catalytic activity">
    <reaction evidence="19">
        <text>L-seryl-[protein] + ATP = O-phospho-L-seryl-[protein] + ADP + H(+)</text>
        <dbReference type="Rhea" id="RHEA:17989"/>
        <dbReference type="Rhea" id="RHEA-COMP:9863"/>
        <dbReference type="Rhea" id="RHEA-COMP:11604"/>
        <dbReference type="ChEBI" id="CHEBI:15378"/>
        <dbReference type="ChEBI" id="CHEBI:29999"/>
        <dbReference type="ChEBI" id="CHEBI:30616"/>
        <dbReference type="ChEBI" id="CHEBI:83421"/>
        <dbReference type="ChEBI" id="CHEBI:456216"/>
        <dbReference type="EC" id="2.7.11.1"/>
    </reaction>
</comment>
<dbReference type="SUPFAM" id="SSF56112">
    <property type="entry name" value="Protein kinase-like (PK-like)"/>
    <property type="match status" value="1"/>
</dbReference>
<keyword evidence="11" id="KW-0547">Nucleotide-binding</keyword>
<dbReference type="PANTHER" id="PTHR48053:SF42">
    <property type="entry name" value="LRR RECEPTOR-LIKE KINASE"/>
    <property type="match status" value="1"/>
</dbReference>
<dbReference type="InterPro" id="IPR001611">
    <property type="entry name" value="Leu-rich_rpt"/>
</dbReference>
<dbReference type="Pfam" id="PF08263">
    <property type="entry name" value="LRRNT_2"/>
    <property type="match status" value="1"/>
</dbReference>
<dbReference type="FunFam" id="3.80.10.10:FF:000299">
    <property type="entry name" value="Piriformospora indica-insensitive protein 2"/>
    <property type="match status" value="1"/>
</dbReference>
<evidence type="ECO:0000256" key="9">
    <source>
        <dbReference type="ARBA" id="ARBA00022729"/>
    </source>
</evidence>
<dbReference type="Proteomes" id="UP000075243">
    <property type="component" value="Unassembled WGS sequence"/>
</dbReference>
<dbReference type="InterPro" id="IPR000719">
    <property type="entry name" value="Prot_kinase_dom"/>
</dbReference>
<dbReference type="Gene3D" id="3.30.200.20">
    <property type="entry name" value="Phosphorylase Kinase, domain 1"/>
    <property type="match status" value="1"/>
</dbReference>
<evidence type="ECO:0000256" key="20">
    <source>
        <dbReference type="SAM" id="SignalP"/>
    </source>
</evidence>
<dbReference type="Pfam" id="PF00069">
    <property type="entry name" value="Pkinase"/>
    <property type="match status" value="1"/>
</dbReference>
<organism evidence="22 23">
    <name type="scientific">Cajanus cajan</name>
    <name type="common">Pigeon pea</name>
    <name type="synonym">Cajanus indicus</name>
    <dbReference type="NCBI Taxonomy" id="3821"/>
    <lineage>
        <taxon>Eukaryota</taxon>
        <taxon>Viridiplantae</taxon>
        <taxon>Streptophyta</taxon>
        <taxon>Embryophyta</taxon>
        <taxon>Tracheophyta</taxon>
        <taxon>Spermatophyta</taxon>
        <taxon>Magnoliopsida</taxon>
        <taxon>eudicotyledons</taxon>
        <taxon>Gunneridae</taxon>
        <taxon>Pentapetalae</taxon>
        <taxon>rosids</taxon>
        <taxon>fabids</taxon>
        <taxon>Fabales</taxon>
        <taxon>Fabaceae</taxon>
        <taxon>Papilionoideae</taxon>
        <taxon>50 kb inversion clade</taxon>
        <taxon>NPAAA clade</taxon>
        <taxon>indigoferoid/millettioid clade</taxon>
        <taxon>Phaseoleae</taxon>
        <taxon>Cajanus</taxon>
    </lineage>
</organism>
<evidence type="ECO:0000256" key="11">
    <source>
        <dbReference type="ARBA" id="ARBA00022741"/>
    </source>
</evidence>
<dbReference type="Gene3D" id="3.80.10.10">
    <property type="entry name" value="Ribonuclease Inhibitor"/>
    <property type="match status" value="2"/>
</dbReference>
<evidence type="ECO:0000256" key="13">
    <source>
        <dbReference type="ARBA" id="ARBA00022840"/>
    </source>
</evidence>
<dbReference type="STRING" id="3821.A0A151R6Y8"/>
<dbReference type="PRINTS" id="PR00019">
    <property type="entry name" value="LEURICHRPT"/>
</dbReference>
<dbReference type="InterPro" id="IPR013210">
    <property type="entry name" value="LRR_N_plant-typ"/>
</dbReference>
<dbReference type="SMART" id="SM00365">
    <property type="entry name" value="LRR_SD22"/>
    <property type="match status" value="6"/>
</dbReference>
<keyword evidence="5" id="KW-0723">Serine/threonine-protein kinase</keyword>
<comment type="subcellular location">
    <subcellularLocation>
        <location evidence="1">Cell membrane</location>
    </subcellularLocation>
    <subcellularLocation>
        <location evidence="2">Membrane</location>
        <topology evidence="2">Single-pass type I membrane protein</topology>
    </subcellularLocation>
</comment>
<evidence type="ECO:0000256" key="5">
    <source>
        <dbReference type="ARBA" id="ARBA00022527"/>
    </source>
</evidence>
<dbReference type="AlphaFoldDB" id="A0A151R6Y8"/>
<evidence type="ECO:0000256" key="16">
    <source>
        <dbReference type="ARBA" id="ARBA00023170"/>
    </source>
</evidence>
<dbReference type="InterPro" id="IPR008266">
    <property type="entry name" value="Tyr_kinase_AS"/>
</dbReference>
<keyword evidence="6" id="KW-0433">Leucine-rich repeat</keyword>
<dbReference type="InterPro" id="IPR003591">
    <property type="entry name" value="Leu-rich_rpt_typical-subtyp"/>
</dbReference>
<keyword evidence="7" id="KW-0808">Transferase</keyword>